<gene>
    <name evidence="3" type="ORF">ACFMB1_09690</name>
</gene>
<dbReference type="Proteomes" id="UP001596116">
    <property type="component" value="Unassembled WGS sequence"/>
</dbReference>
<dbReference type="CDD" id="cd01300">
    <property type="entry name" value="YtcJ_like"/>
    <property type="match status" value="1"/>
</dbReference>
<dbReference type="RefSeq" id="WP_379878579.1">
    <property type="nucleotide sequence ID" value="NZ_JBHPON010000001.1"/>
</dbReference>
<dbReference type="SUPFAM" id="SSF51338">
    <property type="entry name" value="Composite domain of metallo-dependent hydrolases"/>
    <property type="match status" value="1"/>
</dbReference>
<reference evidence="3 4" key="1">
    <citation type="submission" date="2024-09" db="EMBL/GenBank/DDBJ databases">
        <authorList>
            <person name="Zhang Z.-H."/>
        </authorList>
    </citation>
    <scope>NUCLEOTIDE SEQUENCE [LARGE SCALE GENOMIC DNA]</scope>
    <source>
        <strain evidence="3 4">HHTR114</strain>
    </source>
</reference>
<dbReference type="EC" id="3.5.-.-" evidence="3"/>
<feature type="signal peptide" evidence="1">
    <location>
        <begin position="1"/>
        <end position="20"/>
    </location>
</feature>
<evidence type="ECO:0000313" key="4">
    <source>
        <dbReference type="Proteomes" id="UP001596116"/>
    </source>
</evidence>
<sequence>MQRIFTLISALCALFVVGCAREEAPLTAATPIVTVFTGGQVYTGVDDAAPAEAVAISQGAILAVGSHELVIAGAGDNPEIIDLDGAALYPGFTDAHAHLLGIGFRELTLNLEGVSSVAALVEIIAEKALDVGEGETLYGRGWIETGWPEGRMPTRDDLDPVSAGRIVILSRADGHALVANSAALDAAGIDDATPDPEGGKIERDASGRATGILIDHAMFLVNGLIDEASDETKREAYAKASDVYAAYGWTGMHNMWVEPQNVSMMEELSANGALNIRVYNALNEDGLAALEKDGPRASQNGRILTRAIKLFIDGALGSRGAALLEPYSDRPDTDGLMLMEKAKAESLFDRAIAAGAQVHTHAIGDRGNKLILDWYEEAFQRNLDAGDLRWRVEHAQILDTDDIPRFAELGVIPSMQPSHAIGDLFFAPDRLGTNRLDGAYPWRSLIDAGSIIAGGSDAPVERGDPLIEFYAAVARRGLDGYQDENWRPEQAVSREEALKMFTIWPAYASFQEGLLGTIEPGKRADFTVFSKDIMTIPEQEILTAKPVMTVVDGEIVFRAE</sequence>
<dbReference type="InterPro" id="IPR033932">
    <property type="entry name" value="YtcJ-like"/>
</dbReference>
<dbReference type="InterPro" id="IPR011059">
    <property type="entry name" value="Metal-dep_hydrolase_composite"/>
</dbReference>
<name>A0ABW1KUM1_9PROT</name>
<dbReference type="PROSITE" id="PS51257">
    <property type="entry name" value="PROKAR_LIPOPROTEIN"/>
    <property type="match status" value="1"/>
</dbReference>
<keyword evidence="1" id="KW-0732">Signal</keyword>
<evidence type="ECO:0000313" key="3">
    <source>
        <dbReference type="EMBL" id="MFC6035815.1"/>
    </source>
</evidence>
<accession>A0ABW1KUM1</accession>
<organism evidence="3 4">
    <name type="scientific">Hyphococcus aureus</name>
    <dbReference type="NCBI Taxonomy" id="2666033"/>
    <lineage>
        <taxon>Bacteria</taxon>
        <taxon>Pseudomonadati</taxon>
        <taxon>Pseudomonadota</taxon>
        <taxon>Alphaproteobacteria</taxon>
        <taxon>Parvularculales</taxon>
        <taxon>Parvularculaceae</taxon>
        <taxon>Hyphococcus</taxon>
    </lineage>
</organism>
<dbReference type="Gene3D" id="2.30.40.10">
    <property type="entry name" value="Urease, subunit C, domain 1"/>
    <property type="match status" value="1"/>
</dbReference>
<keyword evidence="4" id="KW-1185">Reference proteome</keyword>
<evidence type="ECO:0000259" key="2">
    <source>
        <dbReference type="Pfam" id="PF07969"/>
    </source>
</evidence>
<dbReference type="EMBL" id="JBHPON010000001">
    <property type="protein sequence ID" value="MFC6035815.1"/>
    <property type="molecule type" value="Genomic_DNA"/>
</dbReference>
<dbReference type="PANTHER" id="PTHR22642">
    <property type="entry name" value="IMIDAZOLONEPROPIONASE"/>
    <property type="match status" value="1"/>
</dbReference>
<dbReference type="InterPro" id="IPR013108">
    <property type="entry name" value="Amidohydro_3"/>
</dbReference>
<dbReference type="InterPro" id="IPR032466">
    <property type="entry name" value="Metal_Hydrolase"/>
</dbReference>
<dbReference type="Pfam" id="PF07969">
    <property type="entry name" value="Amidohydro_3"/>
    <property type="match status" value="1"/>
</dbReference>
<feature type="chain" id="PRO_5047461556" evidence="1">
    <location>
        <begin position="21"/>
        <end position="560"/>
    </location>
</feature>
<dbReference type="Gene3D" id="3.10.310.70">
    <property type="match status" value="1"/>
</dbReference>
<dbReference type="SUPFAM" id="SSF51556">
    <property type="entry name" value="Metallo-dependent hydrolases"/>
    <property type="match status" value="1"/>
</dbReference>
<dbReference type="Gene3D" id="3.20.20.140">
    <property type="entry name" value="Metal-dependent hydrolases"/>
    <property type="match status" value="1"/>
</dbReference>
<dbReference type="PANTHER" id="PTHR22642:SF2">
    <property type="entry name" value="PROTEIN LONG AFTER FAR-RED 3"/>
    <property type="match status" value="1"/>
</dbReference>
<evidence type="ECO:0000256" key="1">
    <source>
        <dbReference type="SAM" id="SignalP"/>
    </source>
</evidence>
<comment type="caution">
    <text evidence="3">The sequence shown here is derived from an EMBL/GenBank/DDBJ whole genome shotgun (WGS) entry which is preliminary data.</text>
</comment>
<feature type="domain" description="Amidohydrolase 3" evidence="2">
    <location>
        <begin position="79"/>
        <end position="557"/>
    </location>
</feature>
<protein>
    <submittedName>
        <fullName evidence="3">Amidohydrolase</fullName>
        <ecNumber evidence="3">3.5.-.-</ecNumber>
    </submittedName>
</protein>
<dbReference type="GO" id="GO:0016787">
    <property type="term" value="F:hydrolase activity"/>
    <property type="evidence" value="ECO:0007669"/>
    <property type="project" value="UniProtKB-KW"/>
</dbReference>
<proteinExistence type="predicted"/>
<keyword evidence="3" id="KW-0378">Hydrolase</keyword>